<keyword evidence="4" id="KW-0804">Transcription</keyword>
<dbReference type="OrthoDB" id="9803735at2"/>
<dbReference type="InterPro" id="IPR005119">
    <property type="entry name" value="LysR_subst-bd"/>
</dbReference>
<evidence type="ECO:0000256" key="4">
    <source>
        <dbReference type="ARBA" id="ARBA00023163"/>
    </source>
</evidence>
<dbReference type="GO" id="GO:0000976">
    <property type="term" value="F:transcription cis-regulatory region binding"/>
    <property type="evidence" value="ECO:0007669"/>
    <property type="project" value="TreeGrafter"/>
</dbReference>
<proteinExistence type="inferred from homology"/>
<dbReference type="PROSITE" id="PS50931">
    <property type="entry name" value="HTH_LYSR"/>
    <property type="match status" value="1"/>
</dbReference>
<accession>A0A084GZT1</accession>
<keyword evidence="3" id="KW-0238">DNA-binding</keyword>
<evidence type="ECO:0000313" key="7">
    <source>
        <dbReference type="Proteomes" id="UP000028549"/>
    </source>
</evidence>
<dbReference type="InterPro" id="IPR036390">
    <property type="entry name" value="WH_DNA-bd_sf"/>
</dbReference>
<dbReference type="Gene3D" id="1.10.10.10">
    <property type="entry name" value="Winged helix-like DNA-binding domain superfamily/Winged helix DNA-binding domain"/>
    <property type="match status" value="1"/>
</dbReference>
<dbReference type="AlphaFoldDB" id="A0A084GZT1"/>
<keyword evidence="7" id="KW-1185">Reference proteome</keyword>
<dbReference type="Pfam" id="PF00126">
    <property type="entry name" value="HTH_1"/>
    <property type="match status" value="1"/>
</dbReference>
<dbReference type="STRING" id="246786.GS18_0208390"/>
<evidence type="ECO:0000313" key="6">
    <source>
        <dbReference type="EMBL" id="KEZ52843.1"/>
    </source>
</evidence>
<dbReference type="GO" id="GO:0003700">
    <property type="term" value="F:DNA-binding transcription factor activity"/>
    <property type="evidence" value="ECO:0007669"/>
    <property type="project" value="InterPro"/>
</dbReference>
<dbReference type="Proteomes" id="UP000028549">
    <property type="component" value="Unassembled WGS sequence"/>
</dbReference>
<evidence type="ECO:0000256" key="3">
    <source>
        <dbReference type="ARBA" id="ARBA00023125"/>
    </source>
</evidence>
<comment type="caution">
    <text evidence="6">The sequence shown here is derived from an EMBL/GenBank/DDBJ whole genome shotgun (WGS) entry which is preliminary data.</text>
</comment>
<evidence type="ECO:0000256" key="1">
    <source>
        <dbReference type="ARBA" id="ARBA00009437"/>
    </source>
</evidence>
<evidence type="ECO:0000259" key="5">
    <source>
        <dbReference type="PROSITE" id="PS50931"/>
    </source>
</evidence>
<dbReference type="Pfam" id="PF03466">
    <property type="entry name" value="LysR_substrate"/>
    <property type="match status" value="1"/>
</dbReference>
<dbReference type="EMBL" id="JNVC02000004">
    <property type="protein sequence ID" value="KEZ52843.1"/>
    <property type="molecule type" value="Genomic_DNA"/>
</dbReference>
<comment type="similarity">
    <text evidence="1">Belongs to the LysR transcriptional regulatory family.</text>
</comment>
<dbReference type="InterPro" id="IPR000847">
    <property type="entry name" value="LysR_HTH_N"/>
</dbReference>
<feature type="domain" description="HTH lysR-type" evidence="5">
    <location>
        <begin position="1"/>
        <end position="58"/>
    </location>
</feature>
<keyword evidence="2" id="KW-0805">Transcription regulation</keyword>
<dbReference type="CDD" id="cd05466">
    <property type="entry name" value="PBP2_LTTR_substrate"/>
    <property type="match status" value="1"/>
</dbReference>
<dbReference type="Gene3D" id="3.40.190.10">
    <property type="entry name" value="Periplasmic binding protein-like II"/>
    <property type="match status" value="2"/>
</dbReference>
<gene>
    <name evidence="6" type="ORF">GS18_0208390</name>
</gene>
<dbReference type="InterPro" id="IPR036388">
    <property type="entry name" value="WH-like_DNA-bd_sf"/>
</dbReference>
<organism evidence="6 7">
    <name type="scientific">Metabacillus indicus</name>
    <name type="common">Bacillus indicus</name>
    <dbReference type="NCBI Taxonomy" id="246786"/>
    <lineage>
        <taxon>Bacteria</taxon>
        <taxon>Bacillati</taxon>
        <taxon>Bacillota</taxon>
        <taxon>Bacilli</taxon>
        <taxon>Bacillales</taxon>
        <taxon>Bacillaceae</taxon>
        <taxon>Metabacillus</taxon>
    </lineage>
</organism>
<name>A0A084GZT1_METID</name>
<dbReference type="PRINTS" id="PR00039">
    <property type="entry name" value="HTHLYSR"/>
</dbReference>
<dbReference type="PANTHER" id="PTHR30126">
    <property type="entry name" value="HTH-TYPE TRANSCRIPTIONAL REGULATOR"/>
    <property type="match status" value="1"/>
</dbReference>
<dbReference type="SUPFAM" id="SSF46785">
    <property type="entry name" value="Winged helix' DNA-binding domain"/>
    <property type="match status" value="1"/>
</dbReference>
<dbReference type="FunFam" id="1.10.10.10:FF:000001">
    <property type="entry name" value="LysR family transcriptional regulator"/>
    <property type="match status" value="1"/>
</dbReference>
<reference evidence="6 7" key="1">
    <citation type="journal article" date="2005" name="Int. J. Syst. Evol. Microbiol.">
        <title>Bacillus cibi sp. nov., isolated from jeotgal, a traditional Korean fermented seafood.</title>
        <authorList>
            <person name="Yoon J.H."/>
            <person name="Lee C.H."/>
            <person name="Oh T.K."/>
        </authorList>
    </citation>
    <scope>NUCLEOTIDE SEQUENCE [LARGE SCALE GENOMIC DNA]</scope>
    <source>
        <strain evidence="6 7">DSM 16189</strain>
    </source>
</reference>
<dbReference type="PANTHER" id="PTHR30126:SF64">
    <property type="entry name" value="HTH-TYPE TRANSCRIPTIONAL REGULATOR CITR"/>
    <property type="match status" value="1"/>
</dbReference>
<dbReference type="SUPFAM" id="SSF53850">
    <property type="entry name" value="Periplasmic binding protein-like II"/>
    <property type="match status" value="1"/>
</dbReference>
<dbReference type="RefSeq" id="WP_029565923.1">
    <property type="nucleotide sequence ID" value="NZ_JNVC02000004.1"/>
</dbReference>
<evidence type="ECO:0000256" key="2">
    <source>
        <dbReference type="ARBA" id="ARBA00023015"/>
    </source>
</evidence>
<protein>
    <submittedName>
        <fullName evidence="6">LysR family transcriptional regulator</fullName>
    </submittedName>
</protein>
<sequence length="292" mass="33187">MEFSWIQTFVTAAECQNFRRASELLFISQPSVTVHIQLLEKELGILLFLREGRKVRLTEEGKVYLTHAKELLAVYQEGILKLNSFQQGYTSHLTLAISPLIADTILPFVLKRYTSTYPQVEISVKIVESAEIEHEVLSENADLGLSCMDSLHSELTSQILYRDRVLLAAPHDGADSESALPLDPEELLTSNYLLTHNHPVYWDSLCRAVKMKIPGVRMMEVTQIHITKRFIAEGLGVSFLPASTVRRELLEGRLLEVDCPFLPLPEACTYAIMKDVHKKQKEFLAFLAQFRI</sequence>